<protein>
    <submittedName>
        <fullName evidence="1">Uncharacterized protein</fullName>
    </submittedName>
</protein>
<dbReference type="AlphaFoldDB" id="A0A0A9FQD5"/>
<sequence length="16" mass="1733">MDIDISGSIIILDEAQ</sequence>
<organism evidence="1">
    <name type="scientific">Arundo donax</name>
    <name type="common">Giant reed</name>
    <name type="synonym">Donax arundinaceus</name>
    <dbReference type="NCBI Taxonomy" id="35708"/>
    <lineage>
        <taxon>Eukaryota</taxon>
        <taxon>Viridiplantae</taxon>
        <taxon>Streptophyta</taxon>
        <taxon>Embryophyta</taxon>
        <taxon>Tracheophyta</taxon>
        <taxon>Spermatophyta</taxon>
        <taxon>Magnoliopsida</taxon>
        <taxon>Liliopsida</taxon>
        <taxon>Poales</taxon>
        <taxon>Poaceae</taxon>
        <taxon>PACMAD clade</taxon>
        <taxon>Arundinoideae</taxon>
        <taxon>Arundineae</taxon>
        <taxon>Arundo</taxon>
    </lineage>
</organism>
<reference evidence="1" key="1">
    <citation type="submission" date="2014-09" db="EMBL/GenBank/DDBJ databases">
        <authorList>
            <person name="Magalhaes I.L.F."/>
            <person name="Oliveira U."/>
            <person name="Santos F.R."/>
            <person name="Vidigal T.H.D.A."/>
            <person name="Brescovit A.D."/>
            <person name="Santos A.J."/>
        </authorList>
    </citation>
    <scope>NUCLEOTIDE SEQUENCE</scope>
    <source>
        <tissue evidence="1">Shoot tissue taken approximately 20 cm above the soil surface</tissue>
    </source>
</reference>
<accession>A0A0A9FQD5</accession>
<dbReference type="EMBL" id="GBRH01185380">
    <property type="protein sequence ID" value="JAE12516.1"/>
    <property type="molecule type" value="Transcribed_RNA"/>
</dbReference>
<reference evidence="1" key="2">
    <citation type="journal article" date="2015" name="Data Brief">
        <title>Shoot transcriptome of the giant reed, Arundo donax.</title>
        <authorList>
            <person name="Barrero R.A."/>
            <person name="Guerrero F.D."/>
            <person name="Moolhuijzen P."/>
            <person name="Goolsby J.A."/>
            <person name="Tidwell J."/>
            <person name="Bellgard S.E."/>
            <person name="Bellgard M.I."/>
        </authorList>
    </citation>
    <scope>NUCLEOTIDE SEQUENCE</scope>
    <source>
        <tissue evidence="1">Shoot tissue taken approximately 20 cm above the soil surface</tissue>
    </source>
</reference>
<evidence type="ECO:0000313" key="1">
    <source>
        <dbReference type="EMBL" id="JAE12516.1"/>
    </source>
</evidence>
<proteinExistence type="predicted"/>
<name>A0A0A9FQD5_ARUDO</name>